<dbReference type="AlphaFoldDB" id="A0A699JLX1"/>
<sequence>RFLRLKNHMLEEDQIDQEDGDDEDAGDQETNQIPDLTDYQLTRVREPRTRTKPLRFQDESIMAAYVFAAAEEDDTLEPLTYQEEIACEDGSKWKAAMEEEMDSLRKNKTWELVDHPARKKLFRYIDFLEDQSVFVSSISSQQLSNTATPTKLGL</sequence>
<feature type="compositionally biased region" description="Acidic residues" evidence="1">
    <location>
        <begin position="12"/>
        <end position="27"/>
    </location>
</feature>
<comment type="caution">
    <text evidence="2">The sequence shown here is derived from an EMBL/GenBank/DDBJ whole genome shotgun (WGS) entry which is preliminary data.</text>
</comment>
<evidence type="ECO:0000313" key="2">
    <source>
        <dbReference type="EMBL" id="GFA42512.1"/>
    </source>
</evidence>
<gene>
    <name evidence="2" type="ORF">Tci_614484</name>
</gene>
<protein>
    <submittedName>
        <fullName evidence="2">Retrotransposon protein, putative, Ty1-copia subclass</fullName>
    </submittedName>
</protein>
<feature type="region of interest" description="Disordered" evidence="1">
    <location>
        <begin position="1"/>
        <end position="40"/>
    </location>
</feature>
<evidence type="ECO:0000256" key="1">
    <source>
        <dbReference type="SAM" id="MobiDB-lite"/>
    </source>
</evidence>
<feature type="non-terminal residue" evidence="2">
    <location>
        <position position="1"/>
    </location>
</feature>
<proteinExistence type="predicted"/>
<dbReference type="EMBL" id="BKCJ010421730">
    <property type="protein sequence ID" value="GFA42512.1"/>
    <property type="molecule type" value="Genomic_DNA"/>
</dbReference>
<organism evidence="2">
    <name type="scientific">Tanacetum cinerariifolium</name>
    <name type="common">Dalmatian daisy</name>
    <name type="synonym">Chrysanthemum cinerariifolium</name>
    <dbReference type="NCBI Taxonomy" id="118510"/>
    <lineage>
        <taxon>Eukaryota</taxon>
        <taxon>Viridiplantae</taxon>
        <taxon>Streptophyta</taxon>
        <taxon>Embryophyta</taxon>
        <taxon>Tracheophyta</taxon>
        <taxon>Spermatophyta</taxon>
        <taxon>Magnoliopsida</taxon>
        <taxon>eudicotyledons</taxon>
        <taxon>Gunneridae</taxon>
        <taxon>Pentapetalae</taxon>
        <taxon>asterids</taxon>
        <taxon>campanulids</taxon>
        <taxon>Asterales</taxon>
        <taxon>Asteraceae</taxon>
        <taxon>Asteroideae</taxon>
        <taxon>Anthemideae</taxon>
        <taxon>Anthemidinae</taxon>
        <taxon>Tanacetum</taxon>
    </lineage>
</organism>
<reference evidence="2" key="1">
    <citation type="journal article" date="2019" name="Sci. Rep.">
        <title>Draft genome of Tanacetum cinerariifolium, the natural source of mosquito coil.</title>
        <authorList>
            <person name="Yamashiro T."/>
            <person name="Shiraishi A."/>
            <person name="Satake H."/>
            <person name="Nakayama K."/>
        </authorList>
    </citation>
    <scope>NUCLEOTIDE SEQUENCE</scope>
</reference>
<accession>A0A699JLX1</accession>
<name>A0A699JLX1_TANCI</name>